<dbReference type="OrthoDB" id="3466111at2"/>
<proteinExistence type="predicted"/>
<dbReference type="AlphaFoldDB" id="A0A6G2BIB3"/>
<feature type="domain" description="Knr4/Smi1-like" evidence="1">
    <location>
        <begin position="29"/>
        <end position="160"/>
    </location>
</feature>
<name>A0A6G2BIB3_9ACTN</name>
<comment type="caution">
    <text evidence="2">The sequence shown here is derived from an EMBL/GenBank/DDBJ whole genome shotgun (WGS) entry which is preliminary data.</text>
</comment>
<dbReference type="RefSeq" id="WP_155072343.1">
    <property type="nucleotide sequence ID" value="NZ_WIXO01000001.1"/>
</dbReference>
<evidence type="ECO:0000259" key="1">
    <source>
        <dbReference type="SMART" id="SM00860"/>
    </source>
</evidence>
<dbReference type="InterPro" id="IPR018958">
    <property type="entry name" value="Knr4/Smi1-like_dom"/>
</dbReference>
<dbReference type="Pfam" id="PF09346">
    <property type="entry name" value="SMI1_KNR4"/>
    <property type="match status" value="1"/>
</dbReference>
<dbReference type="Gene3D" id="3.40.1580.10">
    <property type="entry name" value="SMI1/KNR4-like"/>
    <property type="match status" value="1"/>
</dbReference>
<dbReference type="SMART" id="SM00860">
    <property type="entry name" value="SMI1_KNR4"/>
    <property type="match status" value="1"/>
</dbReference>
<accession>A0A6G2BIB3</accession>
<dbReference type="InterPro" id="IPR037883">
    <property type="entry name" value="Knr4/Smi1-like_sf"/>
</dbReference>
<gene>
    <name evidence="2" type="ORF">F0L17_21445</name>
</gene>
<dbReference type="EMBL" id="WIXO01000001">
    <property type="protein sequence ID" value="MTE21632.1"/>
    <property type="molecule type" value="Genomic_DNA"/>
</dbReference>
<dbReference type="Proteomes" id="UP000473014">
    <property type="component" value="Unassembled WGS sequence"/>
</dbReference>
<evidence type="ECO:0000313" key="3">
    <source>
        <dbReference type="Proteomes" id="UP000473014"/>
    </source>
</evidence>
<keyword evidence="3" id="KW-1185">Reference proteome</keyword>
<reference evidence="2 3" key="1">
    <citation type="submission" date="2019-11" db="EMBL/GenBank/DDBJ databases">
        <authorList>
            <person name="Yuan L."/>
        </authorList>
    </citation>
    <scope>NUCLEOTIDE SEQUENCE [LARGE SCALE GENOMIC DNA]</scope>
    <source>
        <strain evidence="2 3">TRM43335</strain>
    </source>
</reference>
<evidence type="ECO:0000313" key="2">
    <source>
        <dbReference type="EMBL" id="MTE21632.1"/>
    </source>
</evidence>
<sequence>MTYELPVWSQITEWLRRNAPRSYAQLHEGATPDALAHTRARLGTALPEELSAMLRMNNGVQIDPNDPDGMRPRPSGKFISDFYGILPTYLITRVNEHMNAVYNDGERDGEWKQHWIPFAVESDWLYGLFVDGATGAVGSWSDGGPIEENVHPSLSAWLEESFHLMQSRADVYNEMVVWDIDGLDQEDLDQLT</sequence>
<dbReference type="SUPFAM" id="SSF160631">
    <property type="entry name" value="SMI1/KNR4-like"/>
    <property type="match status" value="1"/>
</dbReference>
<protein>
    <recommendedName>
        <fullName evidence="1">Knr4/Smi1-like domain-containing protein</fullName>
    </recommendedName>
</protein>
<organism evidence="2 3">
    <name type="scientific">Streptomyces taklimakanensis</name>
    <dbReference type="NCBI Taxonomy" id="2569853"/>
    <lineage>
        <taxon>Bacteria</taxon>
        <taxon>Bacillati</taxon>
        <taxon>Actinomycetota</taxon>
        <taxon>Actinomycetes</taxon>
        <taxon>Kitasatosporales</taxon>
        <taxon>Streptomycetaceae</taxon>
        <taxon>Streptomyces</taxon>
    </lineage>
</organism>